<dbReference type="Proteomes" id="UP000503462">
    <property type="component" value="Chromosome 3"/>
</dbReference>
<reference evidence="2 3" key="1">
    <citation type="journal article" date="2016" name="Sci. Rep.">
        <title>Peltaster fructicola genome reveals evolution from an invasive phytopathogen to an ectophytic parasite.</title>
        <authorList>
            <person name="Xu C."/>
            <person name="Chen H."/>
            <person name="Gleason M.L."/>
            <person name="Xu J.R."/>
            <person name="Liu H."/>
            <person name="Zhang R."/>
            <person name="Sun G."/>
        </authorList>
    </citation>
    <scope>NUCLEOTIDE SEQUENCE [LARGE SCALE GENOMIC DNA]</scope>
    <source>
        <strain evidence="2 3">LNHT1506</strain>
    </source>
</reference>
<feature type="compositionally biased region" description="Polar residues" evidence="1">
    <location>
        <begin position="9"/>
        <end position="23"/>
    </location>
</feature>
<organism evidence="2 3">
    <name type="scientific">Peltaster fructicola</name>
    <dbReference type="NCBI Taxonomy" id="286661"/>
    <lineage>
        <taxon>Eukaryota</taxon>
        <taxon>Fungi</taxon>
        <taxon>Dikarya</taxon>
        <taxon>Ascomycota</taxon>
        <taxon>Pezizomycotina</taxon>
        <taxon>Dothideomycetes</taxon>
        <taxon>Dothideomycetes incertae sedis</taxon>
        <taxon>Peltaster</taxon>
    </lineage>
</organism>
<evidence type="ECO:0000256" key="1">
    <source>
        <dbReference type="SAM" id="MobiDB-lite"/>
    </source>
</evidence>
<dbReference type="AlphaFoldDB" id="A0A6H0XVI0"/>
<keyword evidence="3" id="KW-1185">Reference proteome</keyword>
<feature type="region of interest" description="Disordered" evidence="1">
    <location>
        <begin position="361"/>
        <end position="386"/>
    </location>
</feature>
<gene>
    <name evidence="2" type="ORF">AMS68_004289</name>
</gene>
<dbReference type="EMBL" id="CP051141">
    <property type="protein sequence ID" value="QIW98771.1"/>
    <property type="molecule type" value="Genomic_DNA"/>
</dbReference>
<feature type="compositionally biased region" description="Polar residues" evidence="1">
    <location>
        <begin position="64"/>
        <end position="73"/>
    </location>
</feature>
<proteinExistence type="predicted"/>
<accession>A0A6H0XVI0</accession>
<feature type="compositionally biased region" description="Polar residues" evidence="1">
    <location>
        <begin position="82"/>
        <end position="94"/>
    </location>
</feature>
<feature type="compositionally biased region" description="Low complexity" evidence="1">
    <location>
        <begin position="24"/>
        <end position="39"/>
    </location>
</feature>
<protein>
    <submittedName>
        <fullName evidence="2">Uncharacterized protein</fullName>
    </submittedName>
</protein>
<evidence type="ECO:0000313" key="2">
    <source>
        <dbReference type="EMBL" id="QIW98771.1"/>
    </source>
</evidence>
<name>A0A6H0XVI0_9PEZI</name>
<evidence type="ECO:0000313" key="3">
    <source>
        <dbReference type="Proteomes" id="UP000503462"/>
    </source>
</evidence>
<feature type="region of interest" description="Disordered" evidence="1">
    <location>
        <begin position="1"/>
        <end position="98"/>
    </location>
</feature>
<sequence length="386" mass="41817">MPKRAAQHAASTSPAKKQKNGSGTATPTSTSDNSSDATTYQDSVDALQPLTSGGRPRRIRTPSKRSQVTTEAEMSSGKKTRASPQKSGATNGSKNGLPLKKGKWTFEEYCILVSRSSKRIKHAETGAELRRTPQACRIQLHHLKHGLIKTSYLECRDAISTKEFAERLRETNTSALLQRITLSATAQKRTEYMKATIAKEDGSSPTITKSPSLSDTSATSVSTWLSELSESAHLKSPTEALKAKTVAAHKRSTVRSLKHAASSLVPPLAKLRELSPVSDPETKQNVERASEHGWRSFQPINHAKPPRSTAELSKAYSARELEAAEALQLLRTAGHPVTAADDVVAATALLKMVGTPPTIERKAETNNKATIKDSQGRRSNLHGFLN</sequence>
<feature type="compositionally biased region" description="Basic and acidic residues" evidence="1">
    <location>
        <begin position="361"/>
        <end position="376"/>
    </location>
</feature>